<keyword evidence="5" id="KW-0539">Nucleus</keyword>
<gene>
    <name evidence="7" type="ORF">V6N12_012291</name>
</gene>
<dbReference type="InterPro" id="IPR002100">
    <property type="entry name" value="TF_MADSbox"/>
</dbReference>
<evidence type="ECO:0000256" key="5">
    <source>
        <dbReference type="ARBA" id="ARBA00023242"/>
    </source>
</evidence>
<protein>
    <recommendedName>
        <fullName evidence="6">MADS-box domain-containing protein</fullName>
    </recommendedName>
</protein>
<feature type="domain" description="MADS-box" evidence="6">
    <location>
        <begin position="1"/>
        <end position="48"/>
    </location>
</feature>
<comment type="caution">
    <text evidence="7">The sequence shown here is derived from an EMBL/GenBank/DDBJ whole genome shotgun (WGS) entry which is preliminary data.</text>
</comment>
<dbReference type="SMART" id="SM00432">
    <property type="entry name" value="MADS"/>
    <property type="match status" value="1"/>
</dbReference>
<keyword evidence="4" id="KW-0804">Transcription</keyword>
<evidence type="ECO:0000259" key="6">
    <source>
        <dbReference type="PROSITE" id="PS50066"/>
    </source>
</evidence>
<sequence>MGYKRHPKKRNVHPSSRQTIYSESRESILKKATELSTLDDTDASHVMLPTGELTNYASKGRIEDMFIRYIEEQRDHSDGCVLLNFSVFVSQKISRLANLKVLSLSMFLPCLSPKYALYVRPFETEETLKRKLNELKWLKHKAEEKMRAGDPVVSKIYSNAEADYRKKVVTDALRKLEKLKVSSFSFVFFPPGLMKFNNITHVSSFHTRQRCLRKRLYLQTALVMGLQHQAELAVLRDALAAFFDDSIKSLNHSNSKDPEMRTKHGLQLHHGGVDQYLQKLLPLNPSQPRKAGDGKLEVMVMDWRMET</sequence>
<dbReference type="Proteomes" id="UP001472677">
    <property type="component" value="Unassembled WGS sequence"/>
</dbReference>
<keyword evidence="2" id="KW-0805">Transcription regulation</keyword>
<dbReference type="SUPFAM" id="SSF55455">
    <property type="entry name" value="SRF-like"/>
    <property type="match status" value="1"/>
</dbReference>
<dbReference type="EMBL" id="JBBPBM010000052">
    <property type="protein sequence ID" value="KAK8519062.1"/>
    <property type="molecule type" value="Genomic_DNA"/>
</dbReference>
<comment type="subcellular location">
    <subcellularLocation>
        <location evidence="1">Nucleus</location>
    </subcellularLocation>
</comment>
<dbReference type="InterPro" id="IPR036879">
    <property type="entry name" value="TF_MADSbox_sf"/>
</dbReference>
<accession>A0ABR2CHP3</accession>
<dbReference type="Gene3D" id="3.40.1810.10">
    <property type="entry name" value="Transcription factor, MADS-box"/>
    <property type="match status" value="1"/>
</dbReference>
<organism evidence="7 8">
    <name type="scientific">Hibiscus sabdariffa</name>
    <name type="common">roselle</name>
    <dbReference type="NCBI Taxonomy" id="183260"/>
    <lineage>
        <taxon>Eukaryota</taxon>
        <taxon>Viridiplantae</taxon>
        <taxon>Streptophyta</taxon>
        <taxon>Embryophyta</taxon>
        <taxon>Tracheophyta</taxon>
        <taxon>Spermatophyta</taxon>
        <taxon>Magnoliopsida</taxon>
        <taxon>eudicotyledons</taxon>
        <taxon>Gunneridae</taxon>
        <taxon>Pentapetalae</taxon>
        <taxon>rosids</taxon>
        <taxon>malvids</taxon>
        <taxon>Malvales</taxon>
        <taxon>Malvaceae</taxon>
        <taxon>Malvoideae</taxon>
        <taxon>Hibiscus</taxon>
    </lineage>
</organism>
<evidence type="ECO:0000313" key="7">
    <source>
        <dbReference type="EMBL" id="KAK8519062.1"/>
    </source>
</evidence>
<proteinExistence type="predicted"/>
<evidence type="ECO:0000256" key="3">
    <source>
        <dbReference type="ARBA" id="ARBA00023125"/>
    </source>
</evidence>
<name>A0ABR2CHP3_9ROSI</name>
<evidence type="ECO:0000256" key="1">
    <source>
        <dbReference type="ARBA" id="ARBA00004123"/>
    </source>
</evidence>
<evidence type="ECO:0000256" key="4">
    <source>
        <dbReference type="ARBA" id="ARBA00023163"/>
    </source>
</evidence>
<reference evidence="7 8" key="1">
    <citation type="journal article" date="2024" name="G3 (Bethesda)">
        <title>Genome assembly of Hibiscus sabdariffa L. provides insights into metabolisms of medicinal natural products.</title>
        <authorList>
            <person name="Kim T."/>
        </authorList>
    </citation>
    <scope>NUCLEOTIDE SEQUENCE [LARGE SCALE GENOMIC DNA]</scope>
    <source>
        <strain evidence="7">TK-2024</strain>
        <tissue evidence="7">Old leaves</tissue>
    </source>
</reference>
<evidence type="ECO:0000313" key="8">
    <source>
        <dbReference type="Proteomes" id="UP001472677"/>
    </source>
</evidence>
<keyword evidence="8" id="KW-1185">Reference proteome</keyword>
<keyword evidence="3" id="KW-0238">DNA-binding</keyword>
<evidence type="ECO:0000256" key="2">
    <source>
        <dbReference type="ARBA" id="ARBA00023015"/>
    </source>
</evidence>
<dbReference type="PROSITE" id="PS50066">
    <property type="entry name" value="MADS_BOX_2"/>
    <property type="match status" value="1"/>
</dbReference>